<keyword evidence="6" id="KW-1185">Reference proteome</keyword>
<keyword evidence="3" id="KW-0732">Signal</keyword>
<dbReference type="InterPro" id="IPR030678">
    <property type="entry name" value="Peptide/Ni-bd"/>
</dbReference>
<proteinExistence type="inferred from homology"/>
<organism evidence="5 6">
    <name type="scientific">Candidatus Nitronereus thalassa</name>
    <dbReference type="NCBI Taxonomy" id="3020898"/>
    <lineage>
        <taxon>Bacteria</taxon>
        <taxon>Pseudomonadati</taxon>
        <taxon>Nitrospirota</taxon>
        <taxon>Nitrospiria</taxon>
        <taxon>Nitrospirales</taxon>
        <taxon>Nitrospiraceae</taxon>
        <taxon>Candidatus Nitronereus</taxon>
    </lineage>
</organism>
<dbReference type="Gene3D" id="3.40.190.10">
    <property type="entry name" value="Periplasmic binding protein-like II"/>
    <property type="match status" value="2"/>
</dbReference>
<dbReference type="EMBL" id="JAQOUE010000001">
    <property type="protein sequence ID" value="MDT7042073.1"/>
    <property type="molecule type" value="Genomic_DNA"/>
</dbReference>
<evidence type="ECO:0000256" key="3">
    <source>
        <dbReference type="ARBA" id="ARBA00022729"/>
    </source>
</evidence>
<dbReference type="InterPro" id="IPR000914">
    <property type="entry name" value="SBP_5_dom"/>
</dbReference>
<keyword evidence="2" id="KW-0813">Transport</keyword>
<dbReference type="PIRSF" id="PIRSF002741">
    <property type="entry name" value="MppA"/>
    <property type="match status" value="1"/>
</dbReference>
<feature type="domain" description="Solute-binding protein family 5" evidence="4">
    <location>
        <begin position="243"/>
        <end position="605"/>
    </location>
</feature>
<protein>
    <submittedName>
        <fullName evidence="5">ABC transporter substrate-binding protein</fullName>
    </submittedName>
</protein>
<dbReference type="PANTHER" id="PTHR30290">
    <property type="entry name" value="PERIPLASMIC BINDING COMPONENT OF ABC TRANSPORTER"/>
    <property type="match status" value="1"/>
</dbReference>
<evidence type="ECO:0000256" key="1">
    <source>
        <dbReference type="ARBA" id="ARBA00005695"/>
    </source>
</evidence>
<name>A0ABU3K6U6_9BACT</name>
<dbReference type="SUPFAM" id="SSF53850">
    <property type="entry name" value="Periplasmic binding protein-like II"/>
    <property type="match status" value="2"/>
</dbReference>
<dbReference type="Gene3D" id="3.90.76.10">
    <property type="entry name" value="Dipeptide-binding Protein, Domain 1"/>
    <property type="match status" value="1"/>
</dbReference>
<accession>A0ABU3K6U6</accession>
<evidence type="ECO:0000259" key="4">
    <source>
        <dbReference type="Pfam" id="PF00496"/>
    </source>
</evidence>
<dbReference type="PANTHER" id="PTHR30290:SF9">
    <property type="entry name" value="OLIGOPEPTIDE-BINDING PROTEIN APPA"/>
    <property type="match status" value="1"/>
</dbReference>
<dbReference type="RefSeq" id="WP_313832430.1">
    <property type="nucleotide sequence ID" value="NZ_JAQOUE010000001.1"/>
</dbReference>
<comment type="caution">
    <text evidence="5">The sequence shown here is derived from an EMBL/GenBank/DDBJ whole genome shotgun (WGS) entry which is preliminary data.</text>
</comment>
<sequence>MRLKRWLLLAPLLLTIFLLQSYFWVPTYENQATGNPKRLVTYIEGSSGDAKILNPILNADSSSSTIVGYVFEGLLDLDENLNLRGRLATDWTISEKAYLLVSPSNRFPDGTEVTGSELLTRIQAALNQKSFSGLARNIKSLEVLTPTIRTQMVSIQETGEDGKSKRGEVEVTFRVPERVAFSLREVDQDFFKKLVPVIGDRYLENFPYEQFIEVPDGTSPDARTQVFDQLPVFFPVAEHNPIIDFRLRKGVRFHDGHEFDAGDVKFTYESIMNPKNLSPRTSDFEPIKMVQVLNPQTVRVVYKRLFSPAINAWTMGVLPEHLLNQEAMNVEMERRNLSEAARKTFGMRASQFNRAPIGSGRFRFVEWQGDEFIHLTRNEDYWEGPAEYHDYYMRIIPDLLTQEMEFRAGAVDYYGAQPHQVARYKEDSTYQSFSSLGFGYTYIGYNNRRPLFADPVVRRALGMAINVEDFIKYLLYGEGEQITGPYPKNTQWYDHTIAPLPYDPEGAKKLLEEKGWRLNADGWLEKDGKIFEFNLITNSGNPIRKNVMTIAQNAWKKIGVKCNTQYFEWAVFLKDFVNAGAFDAVVLGWSMGIDPDLYQLWHSSQAGPQQLNFIGYKNRKADNLIVRIRQEYDVEVQRKLAHRLHRLIAKEQPYTFLYAPLGTRVLDKKIVLVHREKDGSERYEKIYPTASGEIGFYFHQWRKLEFTPDF</sequence>
<gene>
    <name evidence="5" type="ORF">PPG34_06885</name>
</gene>
<evidence type="ECO:0000256" key="2">
    <source>
        <dbReference type="ARBA" id="ARBA00022448"/>
    </source>
</evidence>
<dbReference type="InterPro" id="IPR039424">
    <property type="entry name" value="SBP_5"/>
</dbReference>
<comment type="similarity">
    <text evidence="1">Belongs to the bacterial solute-binding protein 5 family.</text>
</comment>
<dbReference type="Pfam" id="PF00496">
    <property type="entry name" value="SBP_bac_5"/>
    <property type="match status" value="1"/>
</dbReference>
<evidence type="ECO:0000313" key="6">
    <source>
        <dbReference type="Proteomes" id="UP001250932"/>
    </source>
</evidence>
<reference evidence="5 6" key="1">
    <citation type="journal article" date="2023" name="ISME J.">
        <title>Cultivation and genomic characterization of novel and ubiquitous marine nitrite-oxidizing bacteria from the Nitrospirales.</title>
        <authorList>
            <person name="Mueller A.J."/>
            <person name="Daebeler A."/>
            <person name="Herbold C.W."/>
            <person name="Kirkegaard R.H."/>
            <person name="Daims H."/>
        </authorList>
    </citation>
    <scope>NUCLEOTIDE SEQUENCE [LARGE SCALE GENOMIC DNA]</scope>
    <source>
        <strain evidence="5 6">EB</strain>
    </source>
</reference>
<dbReference type="Proteomes" id="UP001250932">
    <property type="component" value="Unassembled WGS sequence"/>
</dbReference>
<dbReference type="Gene3D" id="3.10.105.10">
    <property type="entry name" value="Dipeptide-binding Protein, Domain 3"/>
    <property type="match status" value="1"/>
</dbReference>
<evidence type="ECO:0000313" key="5">
    <source>
        <dbReference type="EMBL" id="MDT7042073.1"/>
    </source>
</evidence>